<dbReference type="RefSeq" id="WP_307465006.1">
    <property type="nucleotide sequence ID" value="NZ_JAURUR010000002.1"/>
</dbReference>
<dbReference type="Proteomes" id="UP001232163">
    <property type="component" value="Unassembled WGS sequence"/>
</dbReference>
<proteinExistence type="predicted"/>
<evidence type="ECO:0000256" key="1">
    <source>
        <dbReference type="SAM" id="MobiDB-lite"/>
    </source>
</evidence>
<feature type="region of interest" description="Disordered" evidence="1">
    <location>
        <begin position="62"/>
        <end position="84"/>
    </location>
</feature>
<name>A0ABT9MBI4_9DEIO</name>
<organism evidence="2 3">
    <name type="scientific">Deinococcus enclensis</name>
    <dbReference type="NCBI Taxonomy" id="1049582"/>
    <lineage>
        <taxon>Bacteria</taxon>
        <taxon>Thermotogati</taxon>
        <taxon>Deinococcota</taxon>
        <taxon>Deinococci</taxon>
        <taxon>Deinococcales</taxon>
        <taxon>Deinococcaceae</taxon>
        <taxon>Deinococcus</taxon>
    </lineage>
</organism>
<gene>
    <name evidence="2" type="ORF">QO006_001273</name>
</gene>
<protein>
    <recommendedName>
        <fullName evidence="4">Type II toxin-antitoxin system PemK/MazF family toxin</fullName>
    </recommendedName>
</protein>
<comment type="caution">
    <text evidence="2">The sequence shown here is derived from an EMBL/GenBank/DDBJ whole genome shotgun (WGS) entry which is preliminary data.</text>
</comment>
<evidence type="ECO:0000313" key="3">
    <source>
        <dbReference type="Proteomes" id="UP001232163"/>
    </source>
</evidence>
<keyword evidence="3" id="KW-1185">Reference proteome</keyword>
<sequence>MTTPSPLPWIGDTVWFTEEPSARAGTGTNRPCAAIVTNHSDGDQLELWVLNSLHPRFLLAPHDPTGQLPGTWRARLAPSDGHSP</sequence>
<dbReference type="EMBL" id="JAURUR010000002">
    <property type="protein sequence ID" value="MDP9763856.1"/>
    <property type="molecule type" value="Genomic_DNA"/>
</dbReference>
<accession>A0ABT9MBI4</accession>
<evidence type="ECO:0008006" key="4">
    <source>
        <dbReference type="Google" id="ProtNLM"/>
    </source>
</evidence>
<reference evidence="2 3" key="1">
    <citation type="submission" date="2023-07" db="EMBL/GenBank/DDBJ databases">
        <title>Genomic Encyclopedia of Type Strains, Phase IV (KMG-IV): sequencing the most valuable type-strain genomes for metagenomic binning, comparative biology and taxonomic classification.</title>
        <authorList>
            <person name="Goeker M."/>
        </authorList>
    </citation>
    <scope>NUCLEOTIDE SEQUENCE [LARGE SCALE GENOMIC DNA]</scope>
    <source>
        <strain evidence="2 3">NIO-1023</strain>
    </source>
</reference>
<evidence type="ECO:0000313" key="2">
    <source>
        <dbReference type="EMBL" id="MDP9763856.1"/>
    </source>
</evidence>